<name>A0A822Y110_NELNU</name>
<accession>A0A822Y110</accession>
<protein>
    <submittedName>
        <fullName evidence="2">Uncharacterized protein</fullName>
    </submittedName>
</protein>
<proteinExistence type="predicted"/>
<comment type="caution">
    <text evidence="2">The sequence shown here is derived from an EMBL/GenBank/DDBJ whole genome shotgun (WGS) entry which is preliminary data.</text>
</comment>
<dbReference type="EMBL" id="DUZY01000001">
    <property type="protein sequence ID" value="DAD24913.1"/>
    <property type="molecule type" value="Genomic_DNA"/>
</dbReference>
<evidence type="ECO:0000313" key="1">
    <source>
        <dbReference type="EMBL" id="DAD24913.1"/>
    </source>
</evidence>
<sequence>MVIYGFPIDEWILLSYHEIFMKLLIWLLIKKNVIGHTPAKRIFQYVVCYIYGNQGSRVNIPPEILFVPRAITWYNSKILGCQH</sequence>
<evidence type="ECO:0000313" key="2">
    <source>
        <dbReference type="EMBL" id="DAD24926.1"/>
    </source>
</evidence>
<keyword evidence="3" id="KW-1185">Reference proteome</keyword>
<dbReference type="AlphaFoldDB" id="A0A822Y110"/>
<dbReference type="Proteomes" id="UP000607653">
    <property type="component" value="Unassembled WGS sequence"/>
</dbReference>
<dbReference type="EMBL" id="DUZY01000001">
    <property type="protein sequence ID" value="DAD24926.1"/>
    <property type="molecule type" value="Genomic_DNA"/>
</dbReference>
<reference evidence="2 3" key="1">
    <citation type="journal article" date="2020" name="Mol. Biol. Evol.">
        <title>Distinct Expression and Methylation Patterns for Genes with Different Fates following a Single Whole-Genome Duplication in Flowering Plants.</title>
        <authorList>
            <person name="Shi T."/>
            <person name="Rahmani R.S."/>
            <person name="Gugger P.F."/>
            <person name="Wang M."/>
            <person name="Li H."/>
            <person name="Zhang Y."/>
            <person name="Li Z."/>
            <person name="Wang Q."/>
            <person name="Van de Peer Y."/>
            <person name="Marchal K."/>
            <person name="Chen J."/>
        </authorList>
    </citation>
    <scope>NUCLEOTIDE SEQUENCE [LARGE SCALE GENOMIC DNA]</scope>
    <source>
        <tissue evidence="2">Leaf</tissue>
    </source>
</reference>
<organism evidence="2 3">
    <name type="scientific">Nelumbo nucifera</name>
    <name type="common">Sacred lotus</name>
    <dbReference type="NCBI Taxonomy" id="4432"/>
    <lineage>
        <taxon>Eukaryota</taxon>
        <taxon>Viridiplantae</taxon>
        <taxon>Streptophyta</taxon>
        <taxon>Embryophyta</taxon>
        <taxon>Tracheophyta</taxon>
        <taxon>Spermatophyta</taxon>
        <taxon>Magnoliopsida</taxon>
        <taxon>Proteales</taxon>
        <taxon>Nelumbonaceae</taxon>
        <taxon>Nelumbo</taxon>
    </lineage>
</organism>
<gene>
    <name evidence="1" type="ORF">HUJ06_026377</name>
    <name evidence="2" type="ORF">HUJ06_026390</name>
</gene>
<evidence type="ECO:0000313" key="3">
    <source>
        <dbReference type="Proteomes" id="UP000607653"/>
    </source>
</evidence>